<dbReference type="AlphaFoldDB" id="A0A8T3E6V5"/>
<evidence type="ECO:0000256" key="8">
    <source>
        <dbReference type="SAM" id="SignalP"/>
    </source>
</evidence>
<feature type="chain" id="PRO_5035878251" description="Uromodulin-like 1" evidence="8">
    <location>
        <begin position="20"/>
        <end position="1035"/>
    </location>
</feature>
<dbReference type="Gene3D" id="2.60.40.3210">
    <property type="entry name" value="Zona pellucida, ZP-N domain"/>
    <property type="match status" value="1"/>
</dbReference>
<dbReference type="PROSITE" id="PS51041">
    <property type="entry name" value="EMI"/>
    <property type="match status" value="1"/>
</dbReference>
<evidence type="ECO:0008006" key="15">
    <source>
        <dbReference type="Google" id="ProtNLM"/>
    </source>
</evidence>
<feature type="region of interest" description="Disordered" evidence="6">
    <location>
        <begin position="363"/>
        <end position="384"/>
    </location>
</feature>
<comment type="caution">
    <text evidence="13">The sequence shown here is derived from an EMBL/GenBank/DDBJ whole genome shotgun (WGS) entry which is preliminary data.</text>
</comment>
<evidence type="ECO:0000256" key="4">
    <source>
        <dbReference type="ARBA" id="ARBA00023157"/>
    </source>
</evidence>
<sequence>MRWIFSACLTASFLGISLEHNTLFEGYDLSLSGYHLCTETVIINSSKVVSYKTSYSDRTPCGGWLPWRMCQRTLYKTTYKTVLVQVTKTISRCCDGYEQVGSYCALPLNRSADFTAKPGLCLRQRTGACHPCEWDTDCPDLQKCCRDGGLPCCTDTKTAGEERGWCLNVTVVVKTDYEQMKTLAIGILNHTRLLHAMITGALGSSNYSVYYLKSRPADPFRTASELLIGSSQTLSLQNTAAKLHLLLKHIEEISSVEVKDMNECAHVELNNCSPEADCLNTEGSYNCYCHPGFVDVGSNITGIHCQEKDNETQGEPPWPRNSTRTLCGHSNGDLCDYGETFNMSHRTSPGECAHNCSHTADTTNTTRIPPEQGTWASPTHNTEPLPNITSQWETSTGTMEVTAPKQLSTEYDGTMAYDMTQWTSNVPNTDSRHTDWSSSAPIQSASSTAPPADTPAVQTLRAVARLTNVQFKEAFQNSSSQEYLNLTKDIEREILASLSPDIHNLVDSGAVKILITGLSPGSIVVNFIIIFTKNVSQGIVDVSQALMESLQNSSVYTMDNSSSGIYDFDECAAGEEDCSIFARCENIWGSYTCVCIEGFTDINTDRPGRTCADVDECTPDMNTCHKDARCNNTVGNYTCVCQDGFRDVSPQQTGRDCVAWQTTASTVPGTPIDHTASPNVGTTESSQEITSPTTAASVVSQVGAIAVDCRANKISVTIAKEFLTSGLIDKSSLYLGRPECGISDENNTHVQLSVTWDQCDTQLQHNSTHNSAQIILFSNRTSNSVITPKVRLAVPVVCTYMNSILISLGYPPLGYDMIKDIVQGSGTFHVTVQLLNGTSPLPQNYSLSPNEEVVVEVAINSTLDQIKLVIHECWATPTSDPADSTTYYFLQNSCPMHNTYTTVLENGNSSVSRLAIRVFSYIPQSVIYLHCKVQICFETSEATCRPDCLDRRVRSGNTVAIARASCGPIYRTTVWSNHEMLKSFQDVIFIVVGVGLGVVILVVLTLVCYRKRRVGHYNFNFTPKQESFTYHVFGT</sequence>
<keyword evidence="2 8" id="KW-0732">Signal</keyword>
<dbReference type="OrthoDB" id="10040649at2759"/>
<feature type="domain" description="ZP" evidence="11">
    <location>
        <begin position="708"/>
        <end position="955"/>
    </location>
</feature>
<dbReference type="PROSITE" id="PS51034">
    <property type="entry name" value="ZP_2"/>
    <property type="match status" value="1"/>
</dbReference>
<dbReference type="InterPro" id="IPR001881">
    <property type="entry name" value="EGF-like_Ca-bd_dom"/>
</dbReference>
<feature type="domain" description="EGF-like" evidence="10">
    <location>
        <begin position="260"/>
        <end position="299"/>
    </location>
</feature>
<dbReference type="Gene3D" id="2.10.25.10">
    <property type="entry name" value="Laminin"/>
    <property type="match status" value="3"/>
</dbReference>
<dbReference type="PANTHER" id="PTHR14002:SF22">
    <property type="entry name" value="UROMODULIN-LIKE 1"/>
    <property type="match status" value="1"/>
</dbReference>
<feature type="region of interest" description="Disordered" evidence="6">
    <location>
        <begin position="425"/>
        <end position="454"/>
    </location>
</feature>
<dbReference type="EMBL" id="JAERUA010000002">
    <property type="protein sequence ID" value="KAI1903377.1"/>
    <property type="molecule type" value="Genomic_DNA"/>
</dbReference>
<feature type="domain" description="EGF-like" evidence="10">
    <location>
        <begin position="613"/>
        <end position="651"/>
    </location>
</feature>
<dbReference type="InterPro" id="IPR018097">
    <property type="entry name" value="EGF_Ca-bd_CS"/>
</dbReference>
<dbReference type="SMART" id="SM00179">
    <property type="entry name" value="EGF_CA"/>
    <property type="match status" value="3"/>
</dbReference>
<dbReference type="PROSITE" id="PS50026">
    <property type="entry name" value="EGF_3"/>
    <property type="match status" value="3"/>
</dbReference>
<dbReference type="InterPro" id="IPR049883">
    <property type="entry name" value="NOTCH1_EGF-like"/>
</dbReference>
<dbReference type="Pfam" id="PF07645">
    <property type="entry name" value="EGF_CA"/>
    <property type="match status" value="3"/>
</dbReference>
<keyword evidence="3" id="KW-0677">Repeat</keyword>
<dbReference type="InterPro" id="IPR000082">
    <property type="entry name" value="SEA_dom"/>
</dbReference>
<dbReference type="PROSITE" id="PS50024">
    <property type="entry name" value="SEA"/>
    <property type="match status" value="1"/>
</dbReference>
<dbReference type="PROSITE" id="PS01187">
    <property type="entry name" value="EGF_CA"/>
    <property type="match status" value="2"/>
</dbReference>
<evidence type="ECO:0000256" key="3">
    <source>
        <dbReference type="ARBA" id="ARBA00022737"/>
    </source>
</evidence>
<dbReference type="InterPro" id="IPR055355">
    <property type="entry name" value="ZP-C"/>
</dbReference>
<dbReference type="Pfam" id="PF00100">
    <property type="entry name" value="Zona_pellucida"/>
    <property type="match status" value="1"/>
</dbReference>
<evidence type="ECO:0000259" key="9">
    <source>
        <dbReference type="PROSITE" id="PS50024"/>
    </source>
</evidence>
<dbReference type="Gene3D" id="2.60.40.4100">
    <property type="entry name" value="Zona pellucida, ZP-C domain"/>
    <property type="match status" value="1"/>
</dbReference>
<evidence type="ECO:0000256" key="2">
    <source>
        <dbReference type="ARBA" id="ARBA00022729"/>
    </source>
</evidence>
<evidence type="ECO:0000259" key="10">
    <source>
        <dbReference type="PROSITE" id="PS50026"/>
    </source>
</evidence>
<name>A0A8T3E6V5_9TELE</name>
<feature type="region of interest" description="Disordered" evidence="6">
    <location>
        <begin position="668"/>
        <end position="689"/>
    </location>
</feature>
<dbReference type="Proteomes" id="UP000829720">
    <property type="component" value="Unassembled WGS sequence"/>
</dbReference>
<dbReference type="InterPro" id="IPR042235">
    <property type="entry name" value="ZP-C_dom"/>
</dbReference>
<keyword evidence="1 5" id="KW-0245">EGF-like domain</keyword>
<dbReference type="InterPro" id="IPR000152">
    <property type="entry name" value="EGF-type_Asp/Asn_hydroxyl_site"/>
</dbReference>
<feature type="compositionally biased region" description="Polar residues" evidence="6">
    <location>
        <begin position="374"/>
        <end position="384"/>
    </location>
</feature>
<reference evidence="13" key="1">
    <citation type="submission" date="2021-01" db="EMBL/GenBank/DDBJ databases">
        <authorList>
            <person name="Zahm M."/>
            <person name="Roques C."/>
            <person name="Cabau C."/>
            <person name="Klopp C."/>
            <person name="Donnadieu C."/>
            <person name="Jouanno E."/>
            <person name="Lampietro C."/>
            <person name="Louis A."/>
            <person name="Herpin A."/>
            <person name="Echchiki A."/>
            <person name="Berthelot C."/>
            <person name="Parey E."/>
            <person name="Roest-Crollius H."/>
            <person name="Braasch I."/>
            <person name="Postlethwait J."/>
            <person name="Bobe J."/>
            <person name="Montfort J."/>
            <person name="Bouchez O."/>
            <person name="Begum T."/>
            <person name="Mejri S."/>
            <person name="Adams A."/>
            <person name="Chen W.-J."/>
            <person name="Guiguen Y."/>
        </authorList>
    </citation>
    <scope>NUCLEOTIDE SEQUENCE</scope>
    <source>
        <tissue evidence="13">Blood</tissue>
    </source>
</reference>
<dbReference type="InterPro" id="IPR000742">
    <property type="entry name" value="EGF"/>
</dbReference>
<feature type="domain" description="EMI" evidence="12">
    <location>
        <begin position="33"/>
        <end position="106"/>
    </location>
</feature>
<dbReference type="GO" id="GO:0030855">
    <property type="term" value="P:epithelial cell differentiation"/>
    <property type="evidence" value="ECO:0007669"/>
    <property type="project" value="UniProtKB-ARBA"/>
</dbReference>
<dbReference type="SUPFAM" id="SSF82671">
    <property type="entry name" value="SEA domain"/>
    <property type="match status" value="1"/>
</dbReference>
<feature type="signal peptide" evidence="8">
    <location>
        <begin position="1"/>
        <end position="19"/>
    </location>
</feature>
<organism evidence="13 14">
    <name type="scientific">Albula goreensis</name>
    <dbReference type="NCBI Taxonomy" id="1534307"/>
    <lineage>
        <taxon>Eukaryota</taxon>
        <taxon>Metazoa</taxon>
        <taxon>Chordata</taxon>
        <taxon>Craniata</taxon>
        <taxon>Vertebrata</taxon>
        <taxon>Euteleostomi</taxon>
        <taxon>Actinopterygii</taxon>
        <taxon>Neopterygii</taxon>
        <taxon>Teleostei</taxon>
        <taxon>Albuliformes</taxon>
        <taxon>Albulidae</taxon>
        <taxon>Albula</taxon>
    </lineage>
</organism>
<keyword evidence="7" id="KW-1133">Transmembrane helix</keyword>
<feature type="domain" description="EGF-like" evidence="10">
    <location>
        <begin position="567"/>
        <end position="605"/>
    </location>
</feature>
<evidence type="ECO:0000313" key="13">
    <source>
        <dbReference type="EMBL" id="KAI1903377.1"/>
    </source>
</evidence>
<evidence type="ECO:0000259" key="11">
    <source>
        <dbReference type="PROSITE" id="PS51034"/>
    </source>
</evidence>
<dbReference type="InterPro" id="IPR001507">
    <property type="entry name" value="ZP_dom"/>
</dbReference>
<feature type="domain" description="SEA" evidence="9">
    <location>
        <begin position="456"/>
        <end position="570"/>
    </location>
</feature>
<keyword evidence="14" id="KW-1185">Reference proteome</keyword>
<feature type="compositionally biased region" description="Polar residues" evidence="6">
    <location>
        <begin position="676"/>
        <end position="689"/>
    </location>
</feature>
<feature type="transmembrane region" description="Helical" evidence="7">
    <location>
        <begin position="987"/>
        <end position="1009"/>
    </location>
</feature>
<dbReference type="InterPro" id="IPR011489">
    <property type="entry name" value="EMI_domain"/>
</dbReference>
<dbReference type="SUPFAM" id="SSF57196">
    <property type="entry name" value="EGF/Laminin"/>
    <property type="match status" value="3"/>
</dbReference>
<evidence type="ECO:0000256" key="5">
    <source>
        <dbReference type="PROSITE-ProRule" id="PRU00076"/>
    </source>
</evidence>
<gene>
    <name evidence="13" type="ORF">AGOR_G00026560</name>
</gene>
<dbReference type="GO" id="GO:0005509">
    <property type="term" value="F:calcium ion binding"/>
    <property type="evidence" value="ECO:0007669"/>
    <property type="project" value="InterPro"/>
</dbReference>
<dbReference type="Pfam" id="PF01390">
    <property type="entry name" value="SEA"/>
    <property type="match status" value="1"/>
</dbReference>
<evidence type="ECO:0000256" key="1">
    <source>
        <dbReference type="ARBA" id="ARBA00022536"/>
    </source>
</evidence>
<dbReference type="CDD" id="cd00054">
    <property type="entry name" value="EGF_CA"/>
    <property type="match status" value="3"/>
</dbReference>
<evidence type="ECO:0000256" key="7">
    <source>
        <dbReference type="SAM" id="Phobius"/>
    </source>
</evidence>
<dbReference type="SMART" id="SM00181">
    <property type="entry name" value="EGF"/>
    <property type="match status" value="3"/>
</dbReference>
<dbReference type="InterPro" id="IPR036364">
    <property type="entry name" value="SEA_dom_sf"/>
</dbReference>
<evidence type="ECO:0000259" key="12">
    <source>
        <dbReference type="PROSITE" id="PS51041"/>
    </source>
</evidence>
<proteinExistence type="predicted"/>
<dbReference type="PANTHER" id="PTHR14002">
    <property type="entry name" value="ENDOGLIN/TGF-BETA RECEPTOR TYPE III"/>
    <property type="match status" value="1"/>
</dbReference>
<keyword evidence="4" id="KW-1015">Disulfide bond</keyword>
<dbReference type="SMART" id="SM00241">
    <property type="entry name" value="ZP"/>
    <property type="match status" value="1"/>
</dbReference>
<comment type="caution">
    <text evidence="5">Lacks conserved residue(s) required for the propagation of feature annotation.</text>
</comment>
<feature type="compositionally biased region" description="Low complexity" evidence="6">
    <location>
        <begin position="437"/>
        <end position="454"/>
    </location>
</feature>
<dbReference type="GO" id="GO:0071944">
    <property type="term" value="C:cell periphery"/>
    <property type="evidence" value="ECO:0007669"/>
    <property type="project" value="UniProtKB-ARBA"/>
</dbReference>
<dbReference type="FunFam" id="2.10.25.10:FF:000038">
    <property type="entry name" value="Fibrillin 2"/>
    <property type="match status" value="3"/>
</dbReference>
<keyword evidence="7" id="KW-0472">Membrane</keyword>
<evidence type="ECO:0000256" key="6">
    <source>
        <dbReference type="SAM" id="MobiDB-lite"/>
    </source>
</evidence>
<dbReference type="PROSITE" id="PS00010">
    <property type="entry name" value="ASX_HYDROXYL"/>
    <property type="match status" value="3"/>
</dbReference>
<evidence type="ECO:0000313" key="14">
    <source>
        <dbReference type="Proteomes" id="UP000829720"/>
    </source>
</evidence>
<protein>
    <recommendedName>
        <fullName evidence="15">Uromodulin-like 1</fullName>
    </recommendedName>
</protein>
<keyword evidence="7" id="KW-0812">Transmembrane</keyword>
<accession>A0A8T3E6V5</accession>